<organism evidence="11">
    <name type="scientific">Pinctada imbricata</name>
    <name type="common">Atlantic pearl-oyster</name>
    <name type="synonym">Pinctada martensii</name>
    <dbReference type="NCBI Taxonomy" id="66713"/>
    <lineage>
        <taxon>Eukaryota</taxon>
        <taxon>Metazoa</taxon>
        <taxon>Spiralia</taxon>
        <taxon>Lophotrochozoa</taxon>
        <taxon>Mollusca</taxon>
        <taxon>Bivalvia</taxon>
        <taxon>Autobranchia</taxon>
        <taxon>Pteriomorphia</taxon>
        <taxon>Pterioida</taxon>
        <taxon>Pterioidea</taxon>
        <taxon>Pteriidae</taxon>
        <taxon>Pinctada</taxon>
    </lineage>
</organism>
<evidence type="ECO:0000256" key="9">
    <source>
        <dbReference type="SAM" id="Phobius"/>
    </source>
</evidence>
<feature type="domain" description="G-protein coupled receptors family 1 profile" evidence="10">
    <location>
        <begin position="51"/>
        <end position="316"/>
    </location>
</feature>
<dbReference type="PANTHER" id="PTHR24230:SF75">
    <property type="entry name" value="RELAXIN FAMILY PEPTIDE RECEPTOR 3"/>
    <property type="match status" value="1"/>
</dbReference>
<feature type="transmembrane region" description="Helical" evidence="9">
    <location>
        <begin position="76"/>
        <end position="97"/>
    </location>
</feature>
<dbReference type="EMBL" id="KT750888">
    <property type="protein sequence ID" value="ALV66766.1"/>
    <property type="molecule type" value="mRNA"/>
</dbReference>
<keyword evidence="6 9" id="KW-0472">Membrane</keyword>
<evidence type="ECO:0000256" key="1">
    <source>
        <dbReference type="ARBA" id="ARBA00004651"/>
    </source>
</evidence>
<protein>
    <submittedName>
        <fullName evidence="11">Neuropeptide Y receptor type 2</fullName>
    </submittedName>
</protein>
<keyword evidence="8" id="KW-0807">Transducer</keyword>
<feature type="transmembrane region" description="Helical" evidence="9">
    <location>
        <begin position="207"/>
        <end position="235"/>
    </location>
</feature>
<keyword evidence="4 9" id="KW-1133">Transmembrane helix</keyword>
<proteinExistence type="evidence at transcript level"/>
<dbReference type="InterPro" id="IPR000276">
    <property type="entry name" value="GPCR_Rhodpsn"/>
</dbReference>
<dbReference type="Pfam" id="PF00001">
    <property type="entry name" value="7tm_1"/>
    <property type="match status" value="1"/>
</dbReference>
<dbReference type="GO" id="GO:0007218">
    <property type="term" value="P:neuropeptide signaling pathway"/>
    <property type="evidence" value="ECO:0007669"/>
    <property type="project" value="TreeGrafter"/>
</dbReference>
<feature type="transmembrane region" description="Helical" evidence="9">
    <location>
        <begin position="256"/>
        <end position="282"/>
    </location>
</feature>
<evidence type="ECO:0000313" key="11">
    <source>
        <dbReference type="EMBL" id="ALV66766.1"/>
    </source>
</evidence>
<evidence type="ECO:0000256" key="3">
    <source>
        <dbReference type="ARBA" id="ARBA00022692"/>
    </source>
</evidence>
<dbReference type="GO" id="GO:0005886">
    <property type="term" value="C:plasma membrane"/>
    <property type="evidence" value="ECO:0007669"/>
    <property type="project" value="UniProtKB-SubCell"/>
</dbReference>
<feature type="transmembrane region" description="Helical" evidence="9">
    <location>
        <begin position="35"/>
        <end position="55"/>
    </location>
</feature>
<name>A0A0U3SWV3_PINIB</name>
<dbReference type="AlphaFoldDB" id="A0A0U3SWV3"/>
<evidence type="ECO:0000256" key="6">
    <source>
        <dbReference type="ARBA" id="ARBA00023136"/>
    </source>
</evidence>
<gene>
    <name evidence="11" type="primary">Y2R</name>
</gene>
<comment type="subcellular location">
    <subcellularLocation>
        <location evidence="1">Cell membrane</location>
        <topology evidence="1">Multi-pass membrane protein</topology>
    </subcellularLocation>
</comment>
<evidence type="ECO:0000259" key="10">
    <source>
        <dbReference type="PROSITE" id="PS50262"/>
    </source>
</evidence>
<keyword evidence="7 11" id="KW-0675">Receptor</keyword>
<feature type="transmembrane region" description="Helical" evidence="9">
    <location>
        <begin position="152"/>
        <end position="172"/>
    </location>
</feature>
<evidence type="ECO:0000256" key="7">
    <source>
        <dbReference type="ARBA" id="ARBA00023170"/>
    </source>
</evidence>
<dbReference type="Gene3D" id="1.20.1070.10">
    <property type="entry name" value="Rhodopsin 7-helix transmembrane proteins"/>
    <property type="match status" value="1"/>
</dbReference>
<dbReference type="PROSITE" id="PS50262">
    <property type="entry name" value="G_PROTEIN_RECEP_F1_2"/>
    <property type="match status" value="1"/>
</dbReference>
<dbReference type="PRINTS" id="PR00237">
    <property type="entry name" value="GPCRRHODOPSN"/>
</dbReference>
<evidence type="ECO:0000256" key="4">
    <source>
        <dbReference type="ARBA" id="ARBA00022989"/>
    </source>
</evidence>
<evidence type="ECO:0000256" key="5">
    <source>
        <dbReference type="ARBA" id="ARBA00023040"/>
    </source>
</evidence>
<keyword evidence="5" id="KW-0297">G-protein coupled receptor</keyword>
<accession>A0A0U3SWV3</accession>
<dbReference type="InterPro" id="IPR017452">
    <property type="entry name" value="GPCR_Rhodpsn_7TM"/>
</dbReference>
<reference evidence="11" key="1">
    <citation type="journal article" date="2015" name="Int. J. Mol. Sci.">
        <title>miR-29a Participated in Nacre Formation and Immune Response by Targeting Y2R in Pinctada martensii.</title>
        <authorList>
            <person name="Tian R."/>
            <person name="Zheng Z."/>
            <person name="Huang R."/>
            <person name="Jiao Y."/>
            <person name="Du X."/>
        </authorList>
    </citation>
    <scope>NUCLEOTIDE SEQUENCE</scope>
</reference>
<dbReference type="PANTHER" id="PTHR24230">
    <property type="entry name" value="G-PROTEIN COUPLED RECEPTOR"/>
    <property type="match status" value="1"/>
</dbReference>
<dbReference type="CDD" id="cd00637">
    <property type="entry name" value="7tm_classA_rhodopsin-like"/>
    <property type="match status" value="1"/>
</dbReference>
<evidence type="ECO:0000256" key="2">
    <source>
        <dbReference type="ARBA" id="ARBA00022475"/>
    </source>
</evidence>
<keyword evidence="3 9" id="KW-0812">Transmembrane</keyword>
<dbReference type="GO" id="GO:0008528">
    <property type="term" value="F:G protein-coupled peptide receptor activity"/>
    <property type="evidence" value="ECO:0007669"/>
    <property type="project" value="TreeGrafter"/>
</dbReference>
<feature type="transmembrane region" description="Helical" evidence="9">
    <location>
        <begin position="117"/>
        <end position="140"/>
    </location>
</feature>
<evidence type="ECO:0000256" key="8">
    <source>
        <dbReference type="ARBA" id="ARBA00023224"/>
    </source>
</evidence>
<keyword evidence="2" id="KW-1003">Cell membrane</keyword>
<sequence>MTSTSNTTVMANSFKNENATDNVYGIYDQNGLNRIPALIFSTTLLVVGTIGNAHALIINIQRYRERTTRRNNKNPYVVFVLSLAILDLFVCTFVLPLDIIDTCTHFTLLSRDWCKTFRYFQCFLHISSILHVLVISVHCWRRVCYPHGAQIGRTLAVKLCLGCNIFAFFPSIPTAVMSGYATRIFNGEHGQVCFISDAFNGTKWPTVYIGLIAIGFAVCVFVICLSYIALIRFRCQVRHQRDSTSKKEKKDTGKTTATLIILTVIFLVSYIPFLILGLIAAIDENFREGWNVATFATYRIFARFPHLNNILNPFIYGCKDPHFKHRLIQMYSPYIPKCFCPKQEENQIEISK</sequence>
<dbReference type="SUPFAM" id="SSF81321">
    <property type="entry name" value="Family A G protein-coupled receptor-like"/>
    <property type="match status" value="1"/>
</dbReference>